<evidence type="ECO:0000256" key="9">
    <source>
        <dbReference type="ARBA" id="ARBA00022989"/>
    </source>
</evidence>
<keyword evidence="11" id="KW-0472">Membrane</keyword>
<keyword evidence="12" id="KW-0325">Glycoprotein</keyword>
<keyword evidence="16" id="KW-1185">Reference proteome</keyword>
<dbReference type="InterPro" id="IPR052105">
    <property type="entry name" value="MGAT5_Glycosyltransferase"/>
</dbReference>
<evidence type="ECO:0000313" key="16">
    <source>
        <dbReference type="Proteomes" id="UP000314294"/>
    </source>
</evidence>
<accession>A0A4Z2H4J6</accession>
<dbReference type="GO" id="GO:0000139">
    <property type="term" value="C:Golgi membrane"/>
    <property type="evidence" value="ECO:0007669"/>
    <property type="project" value="UniProtKB-SubCell"/>
</dbReference>
<comment type="similarity">
    <text evidence="3">Belongs to the glycosyltransferase 18 family.</text>
</comment>
<dbReference type="Proteomes" id="UP000314294">
    <property type="component" value="Unassembled WGS sequence"/>
</dbReference>
<evidence type="ECO:0000313" key="15">
    <source>
        <dbReference type="EMBL" id="TNN60013.1"/>
    </source>
</evidence>
<feature type="domain" description="Glycosyltransferase family 18 catalytic" evidence="14">
    <location>
        <begin position="226"/>
        <end position="403"/>
    </location>
</feature>
<evidence type="ECO:0000256" key="3">
    <source>
        <dbReference type="ARBA" id="ARBA00007477"/>
    </source>
</evidence>
<dbReference type="UniPathway" id="UPA00378"/>
<evidence type="ECO:0000256" key="8">
    <source>
        <dbReference type="ARBA" id="ARBA00022968"/>
    </source>
</evidence>
<dbReference type="PANTHER" id="PTHR15075">
    <property type="entry name" value="ALPHA-MANNOSIDE BETA-1,6-N-ACETYLGLUCOSAMINYLTRANSFERASE"/>
    <property type="match status" value="1"/>
</dbReference>
<dbReference type="GO" id="GO:0006487">
    <property type="term" value="P:protein N-linked glycosylation"/>
    <property type="evidence" value="ECO:0007669"/>
    <property type="project" value="TreeGrafter"/>
</dbReference>
<evidence type="ECO:0000259" key="14">
    <source>
        <dbReference type="Pfam" id="PF15024"/>
    </source>
</evidence>
<dbReference type="AlphaFoldDB" id="A0A4Z2H4J6"/>
<protein>
    <recommendedName>
        <fullName evidence="4">alpha-1,6-mannosyl-glycoprotein 6-beta-N-acetylglucosaminyltransferase</fullName>
        <ecNumber evidence="4">2.4.1.155</ecNumber>
    </recommendedName>
</protein>
<dbReference type="PANTHER" id="PTHR15075:SF6">
    <property type="entry name" value="ALPHA-1,6-MANNOSYLGLYCOPROTEIN 6-BETA-N-ACETYLGLUCOSAMINYLTRANSFERASE B"/>
    <property type="match status" value="1"/>
</dbReference>
<sequence length="418" mass="47062">MGFVSEELNETEKRSIQQNKVNNMAVVYGKEASIYYLFIPFTCQKGKEGFLQILHKYMEVHGTVYYETQRPPEVPAFVKNHGLLPQHELQQLLRKAKARKPRHTSILTAGLFIGFGFPYEGPAPLEAIANGCIFLQPKFQPPHSSLNHEFFRGKPTSREVSSQHPYAEQYIGTPHVMTVDYNNSLEFDSAIREIMRTKTRCSSAASADCSIAVFPQRRTAERERMEPVEPYLPYEYTCEGMLERVHAYIQNQVRFKSTDFCAPEPPFVPANLSRQASGGGGSARGPLFVPLPNSTALGWASNVTAPPTWPPLSSLRLLVSQEGQSCVEACHSDGFVCEPAHFRFINSKEALRGLEVQCEVVDSEVNHILPAFSVVRRECGLQREPLLFSCAGHSPKYRRLCPCRDFRRGQVALCRDCL</sequence>
<dbReference type="InterPro" id="IPR026116">
    <property type="entry name" value="GT18_cat"/>
</dbReference>
<dbReference type="GO" id="GO:0030144">
    <property type="term" value="F:alpha-1,6-mannosylglycoprotein 6-beta-N-acetylglucosaminyltransferase activity"/>
    <property type="evidence" value="ECO:0007669"/>
    <property type="project" value="UniProtKB-EC"/>
</dbReference>
<dbReference type="Pfam" id="PF15024">
    <property type="entry name" value="Glyco_transf_18"/>
    <property type="match status" value="2"/>
</dbReference>
<evidence type="ECO:0000256" key="1">
    <source>
        <dbReference type="ARBA" id="ARBA00004323"/>
    </source>
</evidence>
<evidence type="ECO:0000256" key="4">
    <source>
        <dbReference type="ARBA" id="ARBA00012671"/>
    </source>
</evidence>
<organism evidence="15 16">
    <name type="scientific">Liparis tanakae</name>
    <name type="common">Tanaka's snailfish</name>
    <dbReference type="NCBI Taxonomy" id="230148"/>
    <lineage>
        <taxon>Eukaryota</taxon>
        <taxon>Metazoa</taxon>
        <taxon>Chordata</taxon>
        <taxon>Craniata</taxon>
        <taxon>Vertebrata</taxon>
        <taxon>Euteleostomi</taxon>
        <taxon>Actinopterygii</taxon>
        <taxon>Neopterygii</taxon>
        <taxon>Teleostei</taxon>
        <taxon>Neoteleostei</taxon>
        <taxon>Acanthomorphata</taxon>
        <taxon>Eupercaria</taxon>
        <taxon>Perciformes</taxon>
        <taxon>Cottioidei</taxon>
        <taxon>Cottales</taxon>
        <taxon>Liparidae</taxon>
        <taxon>Liparis</taxon>
    </lineage>
</organism>
<comment type="subcellular location">
    <subcellularLocation>
        <location evidence="1">Golgi apparatus membrane</location>
        <topology evidence="1">Single-pass type II membrane protein</topology>
    </subcellularLocation>
</comment>
<keyword evidence="5 15" id="KW-0328">Glycosyltransferase</keyword>
<evidence type="ECO:0000256" key="5">
    <source>
        <dbReference type="ARBA" id="ARBA00022676"/>
    </source>
</evidence>
<evidence type="ECO:0000256" key="6">
    <source>
        <dbReference type="ARBA" id="ARBA00022679"/>
    </source>
</evidence>
<dbReference type="OrthoDB" id="2113294at2759"/>
<comment type="catalytic activity">
    <reaction evidence="13">
        <text>N(4)-{beta-D-GlcNAc-(1-&gt;2)-[beta-D-GlcNAc-(1-&gt;4)]-alpha-D-Man-(1-&gt;3)-[beta-D-GlcNAc-(1-&gt;2)-alpha-D-Man-(1-&gt;6)]-beta-D-Man-(1-&gt;4)-beta-D-GlcNAc-(1-&gt;4)-beta-D-GlcNAc}-L-asparaginyl-[protein] + UDP-N-acetyl-alpha-D-glucosamine = N(4)-{beta-D-GlcNAc-(1-&gt;2)-[beta-D-GlcNAc-(1-&gt;4)]-alpha-D-Man-(1-&gt;3)-[beta-D-GlcNAc-(1-&gt;2)-[beta-D-GlcNAc-(1-&gt;6)]-alpha-D-Man-(1-&gt;6)]-beta-D-Man-(1-&gt;4)-beta-D-GlcNAc-(1-&gt;4)-beta-D-GlcNAc}-L-asparaginyl-[protein] + UDP + H(+)</text>
        <dbReference type="Rhea" id="RHEA:16921"/>
        <dbReference type="Rhea" id="RHEA-COMP:14374"/>
        <dbReference type="Rhea" id="RHEA-COMP:14377"/>
        <dbReference type="ChEBI" id="CHEBI:15378"/>
        <dbReference type="ChEBI" id="CHEBI:57705"/>
        <dbReference type="ChEBI" id="CHEBI:58223"/>
        <dbReference type="ChEBI" id="CHEBI:139507"/>
        <dbReference type="ChEBI" id="CHEBI:139510"/>
        <dbReference type="EC" id="2.4.1.155"/>
    </reaction>
</comment>
<proteinExistence type="inferred from homology"/>
<feature type="domain" description="Glycosyltransferase family 18 catalytic" evidence="14">
    <location>
        <begin position="1"/>
        <end position="199"/>
    </location>
</feature>
<evidence type="ECO:0000256" key="11">
    <source>
        <dbReference type="ARBA" id="ARBA00023136"/>
    </source>
</evidence>
<evidence type="ECO:0000256" key="12">
    <source>
        <dbReference type="ARBA" id="ARBA00023180"/>
    </source>
</evidence>
<keyword evidence="10" id="KW-0333">Golgi apparatus</keyword>
<dbReference type="EMBL" id="SRLO01000342">
    <property type="protein sequence ID" value="TNN60013.1"/>
    <property type="molecule type" value="Genomic_DNA"/>
</dbReference>
<keyword evidence="9" id="KW-1133">Transmembrane helix</keyword>
<keyword evidence="8" id="KW-0735">Signal-anchor</keyword>
<gene>
    <name evidence="15" type="primary">MGAT5B_2</name>
    <name evidence="15" type="ORF">EYF80_029771</name>
</gene>
<evidence type="ECO:0000256" key="2">
    <source>
        <dbReference type="ARBA" id="ARBA00004922"/>
    </source>
</evidence>
<evidence type="ECO:0000256" key="13">
    <source>
        <dbReference type="ARBA" id="ARBA00048243"/>
    </source>
</evidence>
<keyword evidence="7" id="KW-0812">Transmembrane</keyword>
<evidence type="ECO:0000256" key="7">
    <source>
        <dbReference type="ARBA" id="ARBA00022692"/>
    </source>
</evidence>
<evidence type="ECO:0000256" key="10">
    <source>
        <dbReference type="ARBA" id="ARBA00023034"/>
    </source>
</evidence>
<comment type="caution">
    <text evidence="15">The sequence shown here is derived from an EMBL/GenBank/DDBJ whole genome shotgun (WGS) entry which is preliminary data.</text>
</comment>
<reference evidence="15 16" key="1">
    <citation type="submission" date="2019-03" db="EMBL/GenBank/DDBJ databases">
        <title>First draft genome of Liparis tanakae, snailfish: a comprehensive survey of snailfish specific genes.</title>
        <authorList>
            <person name="Kim W."/>
            <person name="Song I."/>
            <person name="Jeong J.-H."/>
            <person name="Kim D."/>
            <person name="Kim S."/>
            <person name="Ryu S."/>
            <person name="Song J.Y."/>
            <person name="Lee S.K."/>
        </authorList>
    </citation>
    <scope>NUCLEOTIDE SEQUENCE [LARGE SCALE GENOMIC DNA]</scope>
    <source>
        <tissue evidence="15">Muscle</tissue>
    </source>
</reference>
<keyword evidence="6 15" id="KW-0808">Transferase</keyword>
<name>A0A4Z2H4J6_9TELE</name>
<dbReference type="EC" id="2.4.1.155" evidence="4"/>
<comment type="pathway">
    <text evidence="2">Protein modification; protein glycosylation.</text>
</comment>